<sequence length="339" mass="35259">MNDEPERISLSLTDVRALAVRVLEANGLGPAHVDFVADTILAGERDGCAAHGIYRLTNCVKTLRAGKVNPNAVPKELSAASAVTRIDADGGFAQAAFAAGLPRLVERTRSYGIGILAINRCVHFAALWPEIEAVVEQGLVAFACTPSHAWVAPAGGNAPLFGTNPIAFGWPRPGEHPFVFDFATSAAARGEIELHARAGKPIPEGWAIDEDGCSTTDAAAGLSGSLLTFGGHKGSALSALVELLAGPLIGDMTSAESLSYDDGAKASPFGGEIIIAIDPEGVLGEAAAAHIARAEGLFEAILAQGARLPSERRYASRRRSAVEGVTVPKQLYDEIVSYA</sequence>
<keyword evidence="4" id="KW-1185">Reference proteome</keyword>
<keyword evidence="2" id="KW-0560">Oxidoreductase</keyword>
<accession>M2SAY8</accession>
<organism evidence="3 4">
    <name type="scientific">Pacificimonas flava</name>
    <dbReference type="NCBI Taxonomy" id="1234595"/>
    <lineage>
        <taxon>Bacteria</taxon>
        <taxon>Pseudomonadati</taxon>
        <taxon>Pseudomonadota</taxon>
        <taxon>Alphaproteobacteria</taxon>
        <taxon>Sphingomonadales</taxon>
        <taxon>Sphingosinicellaceae</taxon>
        <taxon>Pacificimonas</taxon>
    </lineage>
</organism>
<dbReference type="InterPro" id="IPR043144">
    <property type="entry name" value="Mal/L-sulf/L-lact_DH-like_ah"/>
</dbReference>
<dbReference type="Gene3D" id="3.30.1370.60">
    <property type="entry name" value="Hypothetical oxidoreductase yiak, domain 2"/>
    <property type="match status" value="1"/>
</dbReference>
<dbReference type="PATRIC" id="fig|1234595.3.peg.1943"/>
<proteinExistence type="inferred from homology"/>
<dbReference type="AlphaFoldDB" id="M2SAY8"/>
<dbReference type="InterPro" id="IPR003767">
    <property type="entry name" value="Malate/L-lactate_DH-like"/>
</dbReference>
<dbReference type="SUPFAM" id="SSF89733">
    <property type="entry name" value="L-sulfolactate dehydrogenase-like"/>
    <property type="match status" value="1"/>
</dbReference>
<evidence type="ECO:0000256" key="2">
    <source>
        <dbReference type="ARBA" id="ARBA00023002"/>
    </source>
</evidence>
<comment type="caution">
    <text evidence="3">The sequence shown here is derived from an EMBL/GenBank/DDBJ whole genome shotgun (WGS) entry which is preliminary data.</text>
</comment>
<reference evidence="3 4" key="1">
    <citation type="journal article" date="2013" name="Genome Announc.">
        <title>Draft Genome Sequence of Strain JLT2015T, Belonging to the Family Sphingomonadaceae of the Alphaproteobacteria.</title>
        <authorList>
            <person name="Tang K."/>
            <person name="Liu K."/>
            <person name="Li S."/>
            <person name="Jiao N."/>
        </authorList>
    </citation>
    <scope>NUCLEOTIDE SEQUENCE [LARGE SCALE GENOMIC DNA]</scope>
    <source>
        <strain evidence="3 4">JLT2015</strain>
    </source>
</reference>
<protein>
    <submittedName>
        <fullName evidence="3">Ureidoglycolate/malate/sulfolactate dehydrogenase family</fullName>
    </submittedName>
</protein>
<dbReference type="GO" id="GO:0016491">
    <property type="term" value="F:oxidoreductase activity"/>
    <property type="evidence" value="ECO:0007669"/>
    <property type="project" value="UniProtKB-KW"/>
</dbReference>
<dbReference type="Pfam" id="PF02615">
    <property type="entry name" value="Ldh_2"/>
    <property type="match status" value="1"/>
</dbReference>
<comment type="similarity">
    <text evidence="1">Belongs to the LDH2/MDH2 oxidoreductase family.</text>
</comment>
<evidence type="ECO:0000256" key="1">
    <source>
        <dbReference type="ARBA" id="ARBA00006056"/>
    </source>
</evidence>
<dbReference type="PANTHER" id="PTHR11091">
    <property type="entry name" value="OXIDOREDUCTASE-RELATED"/>
    <property type="match status" value="1"/>
</dbReference>
<dbReference type="InterPro" id="IPR036111">
    <property type="entry name" value="Mal/L-sulfo/L-lacto_DH-like_sf"/>
</dbReference>
<gene>
    <name evidence="3" type="ORF">C725_1942</name>
</gene>
<dbReference type="RefSeq" id="WP_008602350.1">
    <property type="nucleotide sequence ID" value="NZ_AMRV01000006.1"/>
</dbReference>
<evidence type="ECO:0000313" key="3">
    <source>
        <dbReference type="EMBL" id="EMD82555.1"/>
    </source>
</evidence>
<dbReference type="EMBL" id="AMRV01000006">
    <property type="protein sequence ID" value="EMD82555.1"/>
    <property type="molecule type" value="Genomic_DNA"/>
</dbReference>
<evidence type="ECO:0000313" key="4">
    <source>
        <dbReference type="Proteomes" id="UP000011717"/>
    </source>
</evidence>
<dbReference type="Proteomes" id="UP000011717">
    <property type="component" value="Unassembled WGS sequence"/>
</dbReference>
<dbReference type="InterPro" id="IPR043143">
    <property type="entry name" value="Mal/L-sulf/L-lact_DH-like_NADP"/>
</dbReference>
<dbReference type="Gene3D" id="1.10.1530.10">
    <property type="match status" value="1"/>
</dbReference>
<dbReference type="OrthoDB" id="9811519at2"/>
<name>M2SAY8_9SPHN</name>
<dbReference type="PANTHER" id="PTHR11091:SF0">
    <property type="entry name" value="MALATE DEHYDROGENASE"/>
    <property type="match status" value="1"/>
</dbReference>